<dbReference type="AlphaFoldDB" id="A0AAP8TN35"/>
<dbReference type="Gene3D" id="1.10.10.10">
    <property type="entry name" value="Winged helix-like DNA-binding domain superfamily/Winged helix DNA-binding domain"/>
    <property type="match status" value="1"/>
</dbReference>
<name>A0AAP8TN35_SERMA</name>
<gene>
    <name evidence="3" type="ORF">MC70_024270</name>
</gene>
<dbReference type="RefSeq" id="WP_102985597.1">
    <property type="nucleotide sequence ID" value="NZ_JTBC02000014.1"/>
</dbReference>
<evidence type="ECO:0000313" key="4">
    <source>
        <dbReference type="Proteomes" id="UP000030378"/>
    </source>
</evidence>
<evidence type="ECO:0000256" key="1">
    <source>
        <dbReference type="ARBA" id="ARBA00023125"/>
    </source>
</evidence>
<evidence type="ECO:0000259" key="2">
    <source>
        <dbReference type="SMART" id="SM00421"/>
    </source>
</evidence>
<dbReference type="InterPro" id="IPR016032">
    <property type="entry name" value="Sig_transdc_resp-reg_C-effctor"/>
</dbReference>
<dbReference type="EMBL" id="JTBC02000014">
    <property type="protein sequence ID" value="PNO62829.1"/>
    <property type="molecule type" value="Genomic_DNA"/>
</dbReference>
<dbReference type="SUPFAM" id="SSF46894">
    <property type="entry name" value="C-terminal effector domain of the bipartite response regulators"/>
    <property type="match status" value="1"/>
</dbReference>
<dbReference type="GO" id="GO:0003677">
    <property type="term" value="F:DNA binding"/>
    <property type="evidence" value="ECO:0007669"/>
    <property type="project" value="UniProtKB-KW"/>
</dbReference>
<dbReference type="Pfam" id="PF00196">
    <property type="entry name" value="GerE"/>
    <property type="match status" value="1"/>
</dbReference>
<accession>A0AAP8TN35</accession>
<comment type="caution">
    <text evidence="3">The sequence shown here is derived from an EMBL/GenBank/DDBJ whole genome shotgun (WGS) entry which is preliminary data.</text>
</comment>
<protein>
    <submittedName>
        <fullName evidence="3">LuxR family transcriptional regulator</fullName>
    </submittedName>
</protein>
<dbReference type="InterPro" id="IPR036388">
    <property type="entry name" value="WH-like_DNA-bd_sf"/>
</dbReference>
<feature type="domain" description="HTH luxR-type" evidence="2">
    <location>
        <begin position="130"/>
        <end position="187"/>
    </location>
</feature>
<evidence type="ECO:0000313" key="3">
    <source>
        <dbReference type="EMBL" id="PNO62829.1"/>
    </source>
</evidence>
<reference evidence="4" key="1">
    <citation type="submission" date="2017-12" db="EMBL/GenBank/DDBJ databases">
        <title>FDA dAtabase for Regulatory Grade micrObial Sequences (FDA-ARGOS): Supporting development and validation of Infectious Disease Dx tests.</title>
        <authorList>
            <person name="Campos J."/>
            <person name="Goldberg B."/>
            <person name="Tallon L."/>
            <person name="Sadzewicz L."/>
            <person name="Sengamalay N."/>
            <person name="Ott S."/>
            <person name="Godinez A."/>
            <person name="Nagaraj S."/>
            <person name="Vavikolanu K."/>
            <person name="Vyas G."/>
            <person name="Nadendla S."/>
            <person name="Aluvathingal J."/>
            <person name="Geyer C."/>
            <person name="Nandy P."/>
            <person name="Hobson J."/>
            <person name="Sichtig H."/>
        </authorList>
    </citation>
    <scope>NUCLEOTIDE SEQUENCE [LARGE SCALE GENOMIC DNA]</scope>
    <source>
        <strain evidence="4">FDAARGOS_79</strain>
    </source>
</reference>
<dbReference type="Proteomes" id="UP000030378">
    <property type="component" value="Unassembled WGS sequence"/>
</dbReference>
<dbReference type="GO" id="GO:0006355">
    <property type="term" value="P:regulation of DNA-templated transcription"/>
    <property type="evidence" value="ECO:0007669"/>
    <property type="project" value="InterPro"/>
</dbReference>
<organism evidence="3 4">
    <name type="scientific">Serratia marcescens</name>
    <dbReference type="NCBI Taxonomy" id="615"/>
    <lineage>
        <taxon>Bacteria</taxon>
        <taxon>Pseudomonadati</taxon>
        <taxon>Pseudomonadota</taxon>
        <taxon>Gammaproteobacteria</taxon>
        <taxon>Enterobacterales</taxon>
        <taxon>Yersiniaceae</taxon>
        <taxon>Serratia</taxon>
    </lineage>
</organism>
<proteinExistence type="predicted"/>
<dbReference type="SMART" id="SM00421">
    <property type="entry name" value="HTH_LUXR"/>
    <property type="match status" value="1"/>
</dbReference>
<keyword evidence="1" id="KW-0238">DNA-binding</keyword>
<sequence length="187" mass="21322">MNYAILDDNNFYAEGLRYLILLEGENCHITTDGIRWHSRLLTMDVIVVRCRFSLTASQQTLLEILSRLGTGQWNGRLYLCCNAQSRALATRMRKRYISLEIHLLDDGQSLQNTAQILAKRPESTGVHSLDLSLTDAEFTVLNLLTRGFPVRRVARTARMTEKIVSQHKCNALKKLNVPNLLRLLNPV</sequence>
<dbReference type="InterPro" id="IPR000792">
    <property type="entry name" value="Tscrpt_reg_LuxR_C"/>
</dbReference>